<organism evidence="2 3">
    <name type="scientific">Hymenobacter taeanensis</name>
    <dbReference type="NCBI Taxonomy" id="2735321"/>
    <lineage>
        <taxon>Bacteria</taxon>
        <taxon>Pseudomonadati</taxon>
        <taxon>Bacteroidota</taxon>
        <taxon>Cytophagia</taxon>
        <taxon>Cytophagales</taxon>
        <taxon>Hymenobacteraceae</taxon>
        <taxon>Hymenobacter</taxon>
    </lineage>
</organism>
<dbReference type="Proteomes" id="UP000501623">
    <property type="component" value="Chromosome"/>
</dbReference>
<dbReference type="EMBL" id="CP053538">
    <property type="protein sequence ID" value="QJX47189.1"/>
    <property type="molecule type" value="Genomic_DNA"/>
</dbReference>
<dbReference type="AlphaFoldDB" id="A0A6M6BGN9"/>
<protein>
    <recommendedName>
        <fullName evidence="4">Type I restriction enzyme R protein N-terminal domain-containing protein</fullName>
    </recommendedName>
</protein>
<evidence type="ECO:0008006" key="4">
    <source>
        <dbReference type="Google" id="ProtNLM"/>
    </source>
</evidence>
<feature type="signal peptide" evidence="1">
    <location>
        <begin position="1"/>
        <end position="25"/>
    </location>
</feature>
<dbReference type="Gene3D" id="3.90.1570.30">
    <property type="match status" value="1"/>
</dbReference>
<gene>
    <name evidence="2" type="ORF">HMJ29_09655</name>
</gene>
<dbReference type="KEGG" id="hts:HMJ29_09655"/>
<accession>A0A6M6BGN9</accession>
<evidence type="ECO:0000256" key="1">
    <source>
        <dbReference type="SAM" id="SignalP"/>
    </source>
</evidence>
<reference evidence="2 3" key="1">
    <citation type="submission" date="2020-05" db="EMBL/GenBank/DDBJ databases">
        <title>Complete genome sequence of Hymenobacter sp. TS19 in Coasted Sand Dune.</title>
        <authorList>
            <person name="Lee J.-H."/>
            <person name="Jung J.-H."/>
            <person name="Jeong S."/>
            <person name="Zhao L."/>
            <person name="Kim M.-K."/>
            <person name="Seo H.-S."/>
            <person name="Lim S."/>
        </authorList>
    </citation>
    <scope>NUCLEOTIDE SEQUENCE [LARGE SCALE GENOMIC DNA]</scope>
    <source>
        <strain evidence="2 3">TS19</strain>
    </source>
</reference>
<sequence length="319" mass="34903">MPVISPLASLYSVLLAVRASAEANAALLRKNEAATRAALIDPVLRALGWDTANVQMVEPERIIGSELRVDYLLHDASGNPRLVIEAKCLGASLDKHGYVSKVLGYALGFKVQTVFITDGVQWHCYSNLHKGNTEAITFSITDDLLPAALQLIQWLDAAQSGHGISPILADETIGLAVLPAVEGINKGKLALADVLPGFIELQQLNLRQLPNQKPKQLRLPDGTIKEVKTWKDILVETSLYVLKHQPHVPIPYPDKAGKKKFLFDWYKPAPGIGYKETTLGSRPLFIYTNYSAPDCISNTIHALKLVPTTFQKIAPAVAF</sequence>
<keyword evidence="3" id="KW-1185">Reference proteome</keyword>
<name>A0A6M6BGN9_9BACT</name>
<evidence type="ECO:0000313" key="2">
    <source>
        <dbReference type="EMBL" id="QJX47189.1"/>
    </source>
</evidence>
<dbReference type="RefSeq" id="WP_171591285.1">
    <property type="nucleotide sequence ID" value="NZ_CP053538.1"/>
</dbReference>
<proteinExistence type="predicted"/>
<evidence type="ECO:0000313" key="3">
    <source>
        <dbReference type="Proteomes" id="UP000501623"/>
    </source>
</evidence>
<feature type="chain" id="PRO_5026738178" description="Type I restriction enzyme R protein N-terminal domain-containing protein" evidence="1">
    <location>
        <begin position="26"/>
        <end position="319"/>
    </location>
</feature>
<keyword evidence="1" id="KW-0732">Signal</keyword>